<keyword evidence="2" id="KW-0694">RNA-binding</keyword>
<dbReference type="Gene3D" id="3.50.80.10">
    <property type="entry name" value="D-tyrosyl-tRNA(Tyr) deacylase"/>
    <property type="match status" value="1"/>
</dbReference>
<dbReference type="InterPro" id="IPR023509">
    <property type="entry name" value="DTD-like_sf"/>
</dbReference>
<evidence type="ECO:0000313" key="4">
    <source>
        <dbReference type="Proteomes" id="UP000322976"/>
    </source>
</evidence>
<evidence type="ECO:0000313" key="3">
    <source>
        <dbReference type="EMBL" id="TZE83504.1"/>
    </source>
</evidence>
<keyword evidence="2" id="KW-0963">Cytoplasm</keyword>
<dbReference type="EC" id="3.1.1.-" evidence="2"/>
<dbReference type="PANTHER" id="PTHR10472:SF5">
    <property type="entry name" value="D-AMINOACYL-TRNA DEACYLASE 1"/>
    <property type="match status" value="1"/>
</dbReference>
<dbReference type="Proteomes" id="UP000322976">
    <property type="component" value="Unassembled WGS sequence"/>
</dbReference>
<comment type="function">
    <text evidence="2">An aminoacyl-tRNA editing enzyme that deacylates mischarged D-aminoacyl-tRNAs. Also deacylates mischarged glycyl-tRNA(Ala), protecting cells against glycine mischarging by AlaRS. Acts via tRNA-based rather than protein-based catalysis; rejects L-amino acids rather than detecting D-amino acids in the active site. By recycling D-aminoacyl-tRNA to D-amino acids and free tRNA molecules, this enzyme counteracts the toxicity associated with the formation of D-aminoacyl-tRNA entities in vivo and helps enforce protein L-homochirality.</text>
</comment>
<accession>A0A5D8QH39</accession>
<dbReference type="NCBIfam" id="TIGR00256">
    <property type="entry name" value="D-aminoacyl-tRNA deacylase"/>
    <property type="match status" value="1"/>
</dbReference>
<dbReference type="EC" id="3.1.1.96" evidence="2"/>
<keyword evidence="2" id="KW-0820">tRNA-binding</keyword>
<comment type="catalytic activity">
    <reaction evidence="2">
        <text>a D-aminoacyl-tRNA + H2O = a tRNA + a D-alpha-amino acid + H(+)</text>
        <dbReference type="Rhea" id="RHEA:13953"/>
        <dbReference type="Rhea" id="RHEA-COMP:10123"/>
        <dbReference type="Rhea" id="RHEA-COMP:10124"/>
        <dbReference type="ChEBI" id="CHEBI:15377"/>
        <dbReference type="ChEBI" id="CHEBI:15378"/>
        <dbReference type="ChEBI" id="CHEBI:59871"/>
        <dbReference type="ChEBI" id="CHEBI:78442"/>
        <dbReference type="ChEBI" id="CHEBI:79333"/>
        <dbReference type="EC" id="3.1.1.96"/>
    </reaction>
</comment>
<dbReference type="CDD" id="cd00563">
    <property type="entry name" value="Dtyr_deacylase"/>
    <property type="match status" value="1"/>
</dbReference>
<comment type="subunit">
    <text evidence="2">Homodimer.</text>
</comment>
<evidence type="ECO:0000256" key="2">
    <source>
        <dbReference type="HAMAP-Rule" id="MF_00518"/>
    </source>
</evidence>
<dbReference type="RefSeq" id="WP_149544122.1">
    <property type="nucleotide sequence ID" value="NZ_VTPS01000001.1"/>
</dbReference>
<gene>
    <name evidence="2" type="primary">dtd</name>
    <name evidence="3" type="ORF">FWJ32_01065</name>
</gene>
<dbReference type="PANTHER" id="PTHR10472">
    <property type="entry name" value="D-TYROSYL-TRNA TYR DEACYLASE"/>
    <property type="match status" value="1"/>
</dbReference>
<dbReference type="GO" id="GO:0106026">
    <property type="term" value="F:Gly-tRNA(Ala) deacylase activity"/>
    <property type="evidence" value="ECO:0007669"/>
    <property type="project" value="UniProtKB-UniRule"/>
</dbReference>
<organism evidence="3 4">
    <name type="scientific">Calorimonas adulescens</name>
    <dbReference type="NCBI Taxonomy" id="2606906"/>
    <lineage>
        <taxon>Bacteria</taxon>
        <taxon>Bacillati</taxon>
        <taxon>Bacillota</taxon>
        <taxon>Clostridia</taxon>
        <taxon>Thermoanaerobacterales</taxon>
        <taxon>Thermoanaerobacteraceae</taxon>
        <taxon>Calorimonas</taxon>
    </lineage>
</organism>
<feature type="short sequence motif" description="Gly-cisPro motif, important for rejection of L-amino acids" evidence="2">
    <location>
        <begin position="137"/>
        <end position="138"/>
    </location>
</feature>
<dbReference type="InterPro" id="IPR003732">
    <property type="entry name" value="Daa-tRNA_deacyls_DTD"/>
</dbReference>
<reference evidence="3 4" key="1">
    <citation type="submission" date="2019-08" db="EMBL/GenBank/DDBJ databases">
        <title>Calorimonas adulescens gen. nov., sp. nov., an anaerobic thermophilic bacterium from Sakhalin hot spring.</title>
        <authorList>
            <person name="Khomyakova M.A."/>
            <person name="Merkel A.Y."/>
            <person name="Novikov A."/>
            <person name="Bonch-Osmolovskaya E.A."/>
            <person name="Slobodkin A.I."/>
        </authorList>
    </citation>
    <scope>NUCLEOTIDE SEQUENCE [LARGE SCALE GENOMIC DNA]</scope>
    <source>
        <strain evidence="3 4">A05MB</strain>
    </source>
</reference>
<dbReference type="GO" id="GO:0043908">
    <property type="term" value="F:Ser(Gly)-tRNA(Ala) hydrolase activity"/>
    <property type="evidence" value="ECO:0007669"/>
    <property type="project" value="UniProtKB-UniRule"/>
</dbReference>
<dbReference type="AlphaFoldDB" id="A0A5D8QH39"/>
<name>A0A5D8QH39_9THEO</name>
<dbReference type="FunFam" id="3.50.80.10:FF:000001">
    <property type="entry name" value="D-aminoacyl-tRNA deacylase"/>
    <property type="match status" value="1"/>
</dbReference>
<comment type="subcellular location">
    <subcellularLocation>
        <location evidence="2">Cytoplasm</location>
    </subcellularLocation>
</comment>
<dbReference type="HAMAP" id="MF_00518">
    <property type="entry name" value="Deacylase_Dtd"/>
    <property type="match status" value="1"/>
</dbReference>
<comment type="similarity">
    <text evidence="1 2">Belongs to the DTD family.</text>
</comment>
<dbReference type="GO" id="GO:0000049">
    <property type="term" value="F:tRNA binding"/>
    <property type="evidence" value="ECO:0007669"/>
    <property type="project" value="UniProtKB-UniRule"/>
</dbReference>
<comment type="caution">
    <text evidence="3">The sequence shown here is derived from an EMBL/GenBank/DDBJ whole genome shotgun (WGS) entry which is preliminary data.</text>
</comment>
<dbReference type="GO" id="GO:0019478">
    <property type="term" value="P:D-amino acid catabolic process"/>
    <property type="evidence" value="ECO:0007669"/>
    <property type="project" value="UniProtKB-UniRule"/>
</dbReference>
<comment type="domain">
    <text evidence="2">A Gly-cisPro motif from one monomer fits into the active site of the other monomer to allow specific chiral rejection of L-amino acids.</text>
</comment>
<dbReference type="Pfam" id="PF02580">
    <property type="entry name" value="Tyr_Deacylase"/>
    <property type="match status" value="1"/>
</dbReference>
<dbReference type="GO" id="GO:0051500">
    <property type="term" value="F:D-tyrosyl-tRNA(Tyr) deacylase activity"/>
    <property type="evidence" value="ECO:0007669"/>
    <property type="project" value="TreeGrafter"/>
</dbReference>
<keyword evidence="2 3" id="KW-0378">Hydrolase</keyword>
<keyword evidence="4" id="KW-1185">Reference proteome</keyword>
<comment type="catalytic activity">
    <reaction evidence="2">
        <text>glycyl-tRNA(Ala) + H2O = tRNA(Ala) + glycine + H(+)</text>
        <dbReference type="Rhea" id="RHEA:53744"/>
        <dbReference type="Rhea" id="RHEA-COMP:9657"/>
        <dbReference type="Rhea" id="RHEA-COMP:13640"/>
        <dbReference type="ChEBI" id="CHEBI:15377"/>
        <dbReference type="ChEBI" id="CHEBI:15378"/>
        <dbReference type="ChEBI" id="CHEBI:57305"/>
        <dbReference type="ChEBI" id="CHEBI:78442"/>
        <dbReference type="ChEBI" id="CHEBI:78522"/>
    </reaction>
</comment>
<protein>
    <recommendedName>
        <fullName evidence="2">D-aminoacyl-tRNA deacylase</fullName>
        <shortName evidence="2">DTD</shortName>
        <ecNumber evidence="2">3.1.1.96</ecNumber>
    </recommendedName>
    <alternativeName>
        <fullName evidence="2">Gly-tRNA(Ala) deacylase</fullName>
        <ecNumber evidence="2">3.1.1.-</ecNumber>
    </alternativeName>
</protein>
<proteinExistence type="inferred from homology"/>
<evidence type="ECO:0000256" key="1">
    <source>
        <dbReference type="ARBA" id="ARBA00009673"/>
    </source>
</evidence>
<dbReference type="EMBL" id="VTPS01000001">
    <property type="protein sequence ID" value="TZE83504.1"/>
    <property type="molecule type" value="Genomic_DNA"/>
</dbReference>
<dbReference type="SUPFAM" id="SSF69500">
    <property type="entry name" value="DTD-like"/>
    <property type="match status" value="1"/>
</dbReference>
<sequence length="149" mass="16656">MRLVVQRVRSGSVEVDGRIVGSIGSGIVALLGIKADDTKDDADYLADKLMNLRIFDDSEGKMNLSLLDIRGELLIVSQFTLYGDCKKGRRPNYMRAAGADKAREMYEYFVEKCMGYGIKVENGIFQAMMLVKIENDGPVTILMDSEKQF</sequence>
<dbReference type="GO" id="GO:0005737">
    <property type="term" value="C:cytoplasm"/>
    <property type="evidence" value="ECO:0007669"/>
    <property type="project" value="UniProtKB-SubCell"/>
</dbReference>